<evidence type="ECO:0000256" key="3">
    <source>
        <dbReference type="ARBA" id="ARBA00023002"/>
    </source>
</evidence>
<dbReference type="VEuPathDB" id="TrichDB:TRFO_19456"/>
<dbReference type="Pfam" id="PF08240">
    <property type="entry name" value="ADH_N"/>
    <property type="match status" value="1"/>
</dbReference>
<sequence length="348" mass="39098">MKVRAAVTFDNKDTFHFTELFLREPLEDEVLVKIQATGLCNCDLHYMHDNSQPYPIVMGHEGAGIIEKLGSKVTNFRVGDRVIIATNHCGKCQKCKEGLFYDCEKVMDYWVGNQVDRKSPLTLKSENGEEKEVTTFSCHATFADHAVVKACTLVKVEHDDVELKHVCFLGCCPITGAGSVFNYFKAKAGQSIVISRMGTVGLCCVMAAKIAGLSKIVAIDRHNEKLELARKFGATATINPVDDENLDGMTGDFDFAAESTGNKELSQKIDKHLQESTMRYDINGSVDWPFACIGNSIKDQFIPQMIEYFRQGKFPIDQFLTYYKFDDIEKAYNDLKNKKVIRPILLLD</sequence>
<gene>
    <name evidence="8" type="primary">xylB</name>
    <name evidence="8" type="ORF">TRFO_19456</name>
</gene>
<dbReference type="GO" id="GO:0046294">
    <property type="term" value="P:formaldehyde catabolic process"/>
    <property type="evidence" value="ECO:0007669"/>
    <property type="project" value="TreeGrafter"/>
</dbReference>
<keyword evidence="3" id="KW-0560">Oxidoreductase</keyword>
<comment type="caution">
    <text evidence="8">The sequence shown here is derived from an EMBL/GenBank/DDBJ whole genome shotgun (WGS) entry which is preliminary data.</text>
</comment>
<proteinExistence type="inferred from homology"/>
<accession>A0A1J4KI52</accession>
<evidence type="ECO:0000259" key="7">
    <source>
        <dbReference type="Pfam" id="PF08240"/>
    </source>
</evidence>
<dbReference type="EMBL" id="MLAK01000595">
    <property type="protein sequence ID" value="OHT11049.1"/>
    <property type="molecule type" value="Genomic_DNA"/>
</dbReference>
<organism evidence="8 9">
    <name type="scientific">Tritrichomonas foetus</name>
    <dbReference type="NCBI Taxonomy" id="1144522"/>
    <lineage>
        <taxon>Eukaryota</taxon>
        <taxon>Metamonada</taxon>
        <taxon>Parabasalia</taxon>
        <taxon>Tritrichomonadida</taxon>
        <taxon>Tritrichomonadidae</taxon>
        <taxon>Tritrichomonas</taxon>
    </lineage>
</organism>
<dbReference type="InterPro" id="IPR036291">
    <property type="entry name" value="NAD(P)-bd_dom_sf"/>
</dbReference>
<reference evidence="8" key="1">
    <citation type="submission" date="2016-10" db="EMBL/GenBank/DDBJ databases">
        <authorList>
            <person name="Benchimol M."/>
            <person name="Almeida L.G."/>
            <person name="Vasconcelos A.T."/>
            <person name="Perreira-Neves A."/>
            <person name="Rosa I.A."/>
            <person name="Tasca T."/>
            <person name="Bogo M.R."/>
            <person name="de Souza W."/>
        </authorList>
    </citation>
    <scope>NUCLEOTIDE SEQUENCE [LARGE SCALE GENOMIC DNA]</scope>
    <source>
        <strain evidence="8">K</strain>
    </source>
</reference>
<dbReference type="RefSeq" id="XP_068364185.1">
    <property type="nucleotide sequence ID" value="XM_068500803.1"/>
</dbReference>
<dbReference type="Pfam" id="PF00107">
    <property type="entry name" value="ADH_zinc_N"/>
    <property type="match status" value="1"/>
</dbReference>
<keyword evidence="1 5" id="KW-0479">Metal-binding</keyword>
<evidence type="ECO:0000256" key="2">
    <source>
        <dbReference type="ARBA" id="ARBA00022833"/>
    </source>
</evidence>
<comment type="cofactor">
    <cofactor evidence="5">
        <name>Zn(2+)</name>
        <dbReference type="ChEBI" id="CHEBI:29105"/>
    </cofactor>
</comment>
<dbReference type="GO" id="GO:0008270">
    <property type="term" value="F:zinc ion binding"/>
    <property type="evidence" value="ECO:0007669"/>
    <property type="project" value="InterPro"/>
</dbReference>
<keyword evidence="2 5" id="KW-0862">Zinc</keyword>
<evidence type="ECO:0000313" key="9">
    <source>
        <dbReference type="Proteomes" id="UP000179807"/>
    </source>
</evidence>
<feature type="domain" description="Alcohol dehydrogenase-like C-terminal" evidence="6">
    <location>
        <begin position="200"/>
        <end position="270"/>
    </location>
</feature>
<evidence type="ECO:0000313" key="8">
    <source>
        <dbReference type="EMBL" id="OHT11049.1"/>
    </source>
</evidence>
<dbReference type="Gene3D" id="3.90.180.10">
    <property type="entry name" value="Medium-chain alcohol dehydrogenases, catalytic domain"/>
    <property type="match status" value="1"/>
</dbReference>
<keyword evidence="4" id="KW-0520">NAD</keyword>
<name>A0A1J4KI52_9EUKA</name>
<evidence type="ECO:0000259" key="6">
    <source>
        <dbReference type="Pfam" id="PF00107"/>
    </source>
</evidence>
<comment type="similarity">
    <text evidence="5">Belongs to the zinc-containing alcohol dehydrogenase family.</text>
</comment>
<dbReference type="GO" id="GO:0005829">
    <property type="term" value="C:cytosol"/>
    <property type="evidence" value="ECO:0007669"/>
    <property type="project" value="TreeGrafter"/>
</dbReference>
<evidence type="ECO:0000256" key="1">
    <source>
        <dbReference type="ARBA" id="ARBA00022723"/>
    </source>
</evidence>
<dbReference type="AlphaFoldDB" id="A0A1J4KI52"/>
<dbReference type="OrthoDB" id="417550at2759"/>
<protein>
    <submittedName>
        <fullName evidence="8">Aryl-alcohol dehydrogenase</fullName>
    </submittedName>
</protein>
<dbReference type="InterPro" id="IPR011032">
    <property type="entry name" value="GroES-like_sf"/>
</dbReference>
<dbReference type="PANTHER" id="PTHR43880:SF12">
    <property type="entry name" value="ALCOHOL DEHYDROGENASE CLASS-3"/>
    <property type="match status" value="1"/>
</dbReference>
<dbReference type="Proteomes" id="UP000179807">
    <property type="component" value="Unassembled WGS sequence"/>
</dbReference>
<dbReference type="InterPro" id="IPR002328">
    <property type="entry name" value="ADH_Zn_CS"/>
</dbReference>
<dbReference type="GO" id="GO:0051903">
    <property type="term" value="F:S-(hydroxymethyl)glutathione dehydrogenase [NAD(P)+] activity"/>
    <property type="evidence" value="ECO:0007669"/>
    <property type="project" value="TreeGrafter"/>
</dbReference>
<dbReference type="InterPro" id="IPR013154">
    <property type="entry name" value="ADH-like_N"/>
</dbReference>
<evidence type="ECO:0000256" key="4">
    <source>
        <dbReference type="ARBA" id="ARBA00023027"/>
    </source>
</evidence>
<evidence type="ECO:0000256" key="5">
    <source>
        <dbReference type="RuleBase" id="RU361277"/>
    </source>
</evidence>
<dbReference type="InterPro" id="IPR013149">
    <property type="entry name" value="ADH-like_C"/>
</dbReference>
<dbReference type="Gene3D" id="3.40.50.720">
    <property type="entry name" value="NAD(P)-binding Rossmann-like Domain"/>
    <property type="match status" value="1"/>
</dbReference>
<dbReference type="GeneID" id="94835507"/>
<dbReference type="PROSITE" id="PS00059">
    <property type="entry name" value="ADH_ZINC"/>
    <property type="match status" value="1"/>
</dbReference>
<dbReference type="PANTHER" id="PTHR43880">
    <property type="entry name" value="ALCOHOL DEHYDROGENASE"/>
    <property type="match status" value="1"/>
</dbReference>
<feature type="domain" description="Alcohol dehydrogenase-like N-terminal" evidence="7">
    <location>
        <begin position="27"/>
        <end position="156"/>
    </location>
</feature>
<dbReference type="SUPFAM" id="SSF51735">
    <property type="entry name" value="NAD(P)-binding Rossmann-fold domains"/>
    <property type="match status" value="1"/>
</dbReference>
<dbReference type="SUPFAM" id="SSF50129">
    <property type="entry name" value="GroES-like"/>
    <property type="match status" value="1"/>
</dbReference>
<keyword evidence="9" id="KW-1185">Reference proteome</keyword>